<evidence type="ECO:0000256" key="4">
    <source>
        <dbReference type="ARBA" id="ARBA00022842"/>
    </source>
</evidence>
<feature type="binding site" evidence="6">
    <location>
        <position position="280"/>
    </location>
    <ligand>
        <name>Mg(2+)</name>
        <dbReference type="ChEBI" id="CHEBI:18420"/>
        <label>1</label>
    </ligand>
</feature>
<keyword evidence="6" id="KW-0464">Manganese</keyword>
<dbReference type="Gene3D" id="3.60.10.10">
    <property type="entry name" value="Endonuclease/exonuclease/phosphatase"/>
    <property type="match status" value="1"/>
</dbReference>
<comment type="similarity">
    <text evidence="1">Belongs to the DNA repair enzymes AP/ExoA family.</text>
</comment>
<feature type="site" description="Interaction with DNA substrate" evidence="7">
    <location>
        <position position="280"/>
    </location>
</feature>
<feature type="domain" description="Endonuclease/exonuclease/phosphatase" evidence="9">
    <location>
        <begin position="54"/>
        <end position="280"/>
    </location>
</feature>
<feature type="region of interest" description="Disordered" evidence="8">
    <location>
        <begin position="1"/>
        <end position="61"/>
    </location>
</feature>
<evidence type="ECO:0000256" key="1">
    <source>
        <dbReference type="ARBA" id="ARBA00007092"/>
    </source>
</evidence>
<feature type="active site" description="Proton acceptor" evidence="5">
    <location>
        <position position="280"/>
    </location>
</feature>
<proteinExistence type="inferred from homology"/>
<feature type="compositionally biased region" description="Low complexity" evidence="8">
    <location>
        <begin position="12"/>
        <end position="24"/>
    </location>
</feature>
<evidence type="ECO:0000256" key="2">
    <source>
        <dbReference type="ARBA" id="ARBA00022723"/>
    </source>
</evidence>
<feature type="binding site" evidence="6">
    <location>
        <position position="279"/>
    </location>
    <ligand>
        <name>Mg(2+)</name>
        <dbReference type="ChEBI" id="CHEBI:18420"/>
        <label>1</label>
    </ligand>
</feature>
<dbReference type="InterPro" id="IPR004808">
    <property type="entry name" value="AP_endonuc_1"/>
</dbReference>
<dbReference type="GO" id="GO:0006284">
    <property type="term" value="P:base-excision repair"/>
    <property type="evidence" value="ECO:0007669"/>
    <property type="project" value="TreeGrafter"/>
</dbReference>
<evidence type="ECO:0000313" key="11">
    <source>
        <dbReference type="Proteomes" id="UP000250043"/>
    </source>
</evidence>
<comment type="cofactor">
    <cofactor evidence="6">
        <name>Mg(2+)</name>
        <dbReference type="ChEBI" id="CHEBI:18420"/>
    </cofactor>
    <cofactor evidence="6">
        <name>Mn(2+)</name>
        <dbReference type="ChEBI" id="CHEBI:29035"/>
    </cofactor>
    <text evidence="6">Probably binds two magnesium or manganese ions per subunit.</text>
</comment>
<feature type="binding site" evidence="6">
    <location>
        <position position="82"/>
    </location>
    <ligand>
        <name>Mg(2+)</name>
        <dbReference type="ChEBI" id="CHEBI:18420"/>
        <label>1</label>
    </ligand>
</feature>
<dbReference type="AlphaFoldDB" id="A0A8E2DSX8"/>
<dbReference type="SUPFAM" id="SSF56219">
    <property type="entry name" value="DNase I-like"/>
    <property type="match status" value="1"/>
</dbReference>
<evidence type="ECO:0000256" key="6">
    <source>
        <dbReference type="PIRSR" id="PIRSR604808-2"/>
    </source>
</evidence>
<keyword evidence="3" id="KW-0378">Hydrolase</keyword>
<dbReference type="GO" id="GO:0005634">
    <property type="term" value="C:nucleus"/>
    <property type="evidence" value="ECO:0007669"/>
    <property type="project" value="TreeGrafter"/>
</dbReference>
<feature type="binding site" evidence="6">
    <location>
        <position position="193"/>
    </location>
    <ligand>
        <name>Mg(2+)</name>
        <dbReference type="ChEBI" id="CHEBI:18420"/>
        <label>1</label>
    </ligand>
</feature>
<feature type="active site" evidence="5">
    <location>
        <position position="160"/>
    </location>
</feature>
<evidence type="ECO:0000256" key="8">
    <source>
        <dbReference type="SAM" id="MobiDB-lite"/>
    </source>
</evidence>
<name>A0A8E2DSX8_9APHY</name>
<accession>A0A8E2DSX8</accession>
<feature type="binding site" evidence="6">
    <location>
        <position position="195"/>
    </location>
    <ligand>
        <name>Mg(2+)</name>
        <dbReference type="ChEBI" id="CHEBI:18420"/>
        <label>1</label>
    </ligand>
</feature>
<keyword evidence="2 6" id="KW-0479">Metal-binding</keyword>
<sequence length="459" mass="52269">MMVVRWCLPSRASPHQTQTAAQPQHSPPSPRQQARKRSRKHTTKNTRASLKGSHAPGDRNNKWSRIQSLMREQRIGVLALQESHLTEAHLQLIHSLYGRRLSVHTSACPDNPNSKGVSFVLNKECTNVRDVKTETLVPGRALLITLPWHKDLSITILNVYAPNDHTENAQFWLDLAACWNGRTRPKPDVMLGDFNITEDAIDRFPCREDHAPAIEALVALKAQLGLGDGWRQTNPEARAYTFSSPGPGSSSRLDRIYAKDQIVRTAYDWDIAETAVPTDHSLISVHINDQKLPYIGTGRWTTPLFLLENTKIVEEIEQMGRHLENAIYASTAHRTLDDNPQILYTKFKREVKELLRKKARTSVPKIQITIANLQRQLLALQNSIANTADEEAAHMESKLIRDRIRHLEQRRAWKAQRTTAARYRLEGETVCKWCTRTPTCVKKNERGVLRLPLPPPRQN</sequence>
<feature type="active site" description="Proton donor/acceptor" evidence="5">
    <location>
        <position position="193"/>
    </location>
</feature>
<dbReference type="Proteomes" id="UP000250043">
    <property type="component" value="Unassembled WGS sequence"/>
</dbReference>
<dbReference type="PANTHER" id="PTHR22748">
    <property type="entry name" value="AP ENDONUCLEASE"/>
    <property type="match status" value="1"/>
</dbReference>
<dbReference type="OrthoDB" id="2799478at2759"/>
<protein>
    <submittedName>
        <fullName evidence="10">DNase I-like protein</fullName>
    </submittedName>
</protein>
<evidence type="ECO:0000256" key="7">
    <source>
        <dbReference type="PIRSR" id="PIRSR604808-3"/>
    </source>
</evidence>
<dbReference type="GO" id="GO:0008311">
    <property type="term" value="F:double-stranded DNA 3'-5' DNA exonuclease activity"/>
    <property type="evidence" value="ECO:0007669"/>
    <property type="project" value="TreeGrafter"/>
</dbReference>
<dbReference type="GO" id="GO:0046872">
    <property type="term" value="F:metal ion binding"/>
    <property type="evidence" value="ECO:0007669"/>
    <property type="project" value="UniProtKB-KW"/>
</dbReference>
<dbReference type="Pfam" id="PF03372">
    <property type="entry name" value="Exo_endo_phos"/>
    <property type="match status" value="1"/>
</dbReference>
<keyword evidence="4 6" id="KW-0460">Magnesium</keyword>
<dbReference type="InterPro" id="IPR005135">
    <property type="entry name" value="Endo/exonuclease/phosphatase"/>
</dbReference>
<dbReference type="EMBL" id="KV722337">
    <property type="protein sequence ID" value="OCH95329.1"/>
    <property type="molecule type" value="Genomic_DNA"/>
</dbReference>
<dbReference type="GO" id="GO:0008081">
    <property type="term" value="F:phosphoric diester hydrolase activity"/>
    <property type="evidence" value="ECO:0007669"/>
    <property type="project" value="TreeGrafter"/>
</dbReference>
<evidence type="ECO:0000259" key="9">
    <source>
        <dbReference type="Pfam" id="PF03372"/>
    </source>
</evidence>
<keyword evidence="11" id="KW-1185">Reference proteome</keyword>
<feature type="site" description="Important for catalytic activity" evidence="7">
    <location>
        <position position="254"/>
    </location>
</feature>
<evidence type="ECO:0000256" key="5">
    <source>
        <dbReference type="PIRSR" id="PIRSR604808-1"/>
    </source>
</evidence>
<dbReference type="InterPro" id="IPR036691">
    <property type="entry name" value="Endo/exonu/phosph_ase_sf"/>
</dbReference>
<evidence type="ECO:0000313" key="10">
    <source>
        <dbReference type="EMBL" id="OCH95329.1"/>
    </source>
</evidence>
<dbReference type="GO" id="GO:0003906">
    <property type="term" value="F:DNA-(apurinic or apyrimidinic site) endonuclease activity"/>
    <property type="evidence" value="ECO:0007669"/>
    <property type="project" value="TreeGrafter"/>
</dbReference>
<gene>
    <name evidence="10" type="ORF">OBBRIDRAFT_810004</name>
</gene>
<organism evidence="10 11">
    <name type="scientific">Obba rivulosa</name>
    <dbReference type="NCBI Taxonomy" id="1052685"/>
    <lineage>
        <taxon>Eukaryota</taxon>
        <taxon>Fungi</taxon>
        <taxon>Dikarya</taxon>
        <taxon>Basidiomycota</taxon>
        <taxon>Agaricomycotina</taxon>
        <taxon>Agaricomycetes</taxon>
        <taxon>Polyporales</taxon>
        <taxon>Gelatoporiaceae</taxon>
        <taxon>Obba</taxon>
    </lineage>
</organism>
<feature type="site" description="Transition state stabilizer" evidence="7">
    <location>
        <position position="195"/>
    </location>
</feature>
<reference evidence="10 11" key="1">
    <citation type="submission" date="2016-07" db="EMBL/GenBank/DDBJ databases">
        <title>Draft genome of the white-rot fungus Obba rivulosa 3A-2.</title>
        <authorList>
            <consortium name="DOE Joint Genome Institute"/>
            <person name="Miettinen O."/>
            <person name="Riley R."/>
            <person name="Acob R."/>
            <person name="Barry K."/>
            <person name="Cullen D."/>
            <person name="De Vries R."/>
            <person name="Hainaut M."/>
            <person name="Hatakka A."/>
            <person name="Henrissat B."/>
            <person name="Hilden K."/>
            <person name="Kuo R."/>
            <person name="Labutti K."/>
            <person name="Lipzen A."/>
            <person name="Makela M.R."/>
            <person name="Sandor L."/>
            <person name="Spatafora J.W."/>
            <person name="Grigoriev I.V."/>
            <person name="Hibbett D.S."/>
        </authorList>
    </citation>
    <scope>NUCLEOTIDE SEQUENCE [LARGE SCALE GENOMIC DNA]</scope>
    <source>
        <strain evidence="10 11">3A-2</strain>
    </source>
</reference>
<dbReference type="PANTHER" id="PTHR22748:SF26">
    <property type="entry name" value="ENDONUCLEASE_EXONUCLEASE_PHOSPHATASE DOMAIN-CONTAINING PROTEIN"/>
    <property type="match status" value="1"/>
</dbReference>
<evidence type="ECO:0000256" key="3">
    <source>
        <dbReference type="ARBA" id="ARBA00022801"/>
    </source>
</evidence>
<feature type="compositionally biased region" description="Basic residues" evidence="8">
    <location>
        <begin position="33"/>
        <end position="44"/>
    </location>
</feature>